<evidence type="ECO:0000256" key="4">
    <source>
        <dbReference type="HAMAP-Rule" id="MF_01082"/>
    </source>
</evidence>
<dbReference type="InterPro" id="IPR020103">
    <property type="entry name" value="PsdUridine_synth_cat_dom_sf"/>
</dbReference>
<evidence type="ECO:0000313" key="6">
    <source>
        <dbReference type="EMBL" id="MEF2155765.1"/>
    </source>
</evidence>
<feature type="domain" description="TRUD" evidence="5">
    <location>
        <begin position="153"/>
        <end position="300"/>
    </location>
</feature>
<keyword evidence="3 4" id="KW-0413">Isomerase</keyword>
<dbReference type="EC" id="5.4.99.27" evidence="4"/>
<keyword evidence="7" id="KW-1185">Reference proteome</keyword>
<keyword evidence="2 4" id="KW-0819">tRNA processing</keyword>
<evidence type="ECO:0000256" key="1">
    <source>
        <dbReference type="ARBA" id="ARBA00007953"/>
    </source>
</evidence>
<evidence type="ECO:0000313" key="7">
    <source>
        <dbReference type="Proteomes" id="UP001356170"/>
    </source>
</evidence>
<protein>
    <recommendedName>
        <fullName evidence="4">tRNA pseudouridine synthase D</fullName>
        <ecNumber evidence="4">5.4.99.27</ecNumber>
    </recommendedName>
    <alternativeName>
        <fullName evidence="4">tRNA pseudouridine(13) synthase</fullName>
    </alternativeName>
    <alternativeName>
        <fullName evidence="4">tRNA pseudouridylate synthase D</fullName>
    </alternativeName>
    <alternativeName>
        <fullName evidence="4">tRNA-uridine isomerase D</fullName>
    </alternativeName>
</protein>
<gene>
    <name evidence="4" type="primary">truD</name>
    <name evidence="6" type="ORF">V3390_05885</name>
</gene>
<reference evidence="6 7" key="1">
    <citation type="submission" date="2024-01" db="EMBL/GenBank/DDBJ databases">
        <title>Novel species of the genus Luteimonas isolated from rivers.</title>
        <authorList>
            <person name="Lu H."/>
        </authorList>
    </citation>
    <scope>NUCLEOTIDE SEQUENCE [LARGE SCALE GENOMIC DNA]</scope>
    <source>
        <strain evidence="6 7">FXH3W</strain>
    </source>
</reference>
<dbReference type="RefSeq" id="WP_331703757.1">
    <property type="nucleotide sequence ID" value="NZ_JAZHBO010000002.1"/>
</dbReference>
<dbReference type="InterPro" id="IPR043165">
    <property type="entry name" value="TruD_insert_sf"/>
</dbReference>
<proteinExistence type="inferred from homology"/>
<feature type="active site" description="Nucleophile" evidence="4">
    <location>
        <position position="77"/>
    </location>
</feature>
<dbReference type="EMBL" id="JAZHBO010000002">
    <property type="protein sequence ID" value="MEF2155765.1"/>
    <property type="molecule type" value="Genomic_DNA"/>
</dbReference>
<dbReference type="PANTHER" id="PTHR47811:SF1">
    <property type="entry name" value="TRNA PSEUDOURIDINE SYNTHASE D"/>
    <property type="match status" value="1"/>
</dbReference>
<organism evidence="6 7">
    <name type="scientific">Aquilutibacter rugosus</name>
    <dbReference type="NCBI Taxonomy" id="3115820"/>
    <lineage>
        <taxon>Bacteria</taxon>
        <taxon>Pseudomonadati</taxon>
        <taxon>Pseudomonadota</taxon>
        <taxon>Gammaproteobacteria</taxon>
        <taxon>Lysobacterales</taxon>
        <taxon>Lysobacteraceae</taxon>
        <taxon>Aquilutibacter</taxon>
    </lineage>
</organism>
<comment type="catalytic activity">
    <reaction evidence="4">
        <text>uridine(13) in tRNA = pseudouridine(13) in tRNA</text>
        <dbReference type="Rhea" id="RHEA:42540"/>
        <dbReference type="Rhea" id="RHEA-COMP:10105"/>
        <dbReference type="Rhea" id="RHEA-COMP:10106"/>
        <dbReference type="ChEBI" id="CHEBI:65314"/>
        <dbReference type="ChEBI" id="CHEBI:65315"/>
        <dbReference type="EC" id="5.4.99.27"/>
    </reaction>
</comment>
<sequence length="344" mass="38214">MIPMPRLFGAAVLQAESRVRAADFVVEEIPSFEASGDGEHLLLTIRKRNRTTAEVVTALQRWADVGHAAIGYAGLKDRHGITTQRFTVQLPGREAPAFDLLRDEQLEILDHARHRRKLPKGASFGNAFALRLRNVEGDRAAIEQRLAQIREQGIANAFGEQRFGRGDNIAMALSMFAGNKIPRGMRSILLSSARAAIFNAQLARRIAMHRVFSITAGDVLMLAGSRSIFGPVTGDAELTQRLQDHDVTLTAPLWGRGELRTDGEIREMELAVVEEDAQLRTLAKGLRRAGLEQERRAVTVMPSALQWNWPDEHTLELQFCLPPGSYATALLHELGEMTDRSTQR</sequence>
<dbReference type="HAMAP" id="MF_01082">
    <property type="entry name" value="TruD"/>
    <property type="match status" value="1"/>
</dbReference>
<accession>A0ABU7V0C0</accession>
<dbReference type="InterPro" id="IPR001656">
    <property type="entry name" value="PsdUridine_synth_TruD"/>
</dbReference>
<dbReference type="PROSITE" id="PS01268">
    <property type="entry name" value="UPF0024"/>
    <property type="match status" value="1"/>
</dbReference>
<comment type="caution">
    <text evidence="6">The sequence shown here is derived from an EMBL/GenBank/DDBJ whole genome shotgun (WGS) entry which is preliminary data.</text>
</comment>
<comment type="function">
    <text evidence="4">Responsible for synthesis of pseudouridine from uracil-13 in transfer RNAs.</text>
</comment>
<evidence type="ECO:0000256" key="2">
    <source>
        <dbReference type="ARBA" id="ARBA00022694"/>
    </source>
</evidence>
<name>A0ABU7V0C0_9GAMM</name>
<comment type="similarity">
    <text evidence="1 4">Belongs to the pseudouridine synthase TruD family.</text>
</comment>
<dbReference type="InterPro" id="IPR042214">
    <property type="entry name" value="TruD_catalytic"/>
</dbReference>
<evidence type="ECO:0000259" key="5">
    <source>
        <dbReference type="PROSITE" id="PS50984"/>
    </source>
</evidence>
<dbReference type="Proteomes" id="UP001356170">
    <property type="component" value="Unassembled WGS sequence"/>
</dbReference>
<dbReference type="PANTHER" id="PTHR47811">
    <property type="entry name" value="TRNA PSEUDOURIDINE SYNTHASE D"/>
    <property type="match status" value="1"/>
</dbReference>
<dbReference type="Pfam" id="PF01142">
    <property type="entry name" value="TruD"/>
    <property type="match status" value="2"/>
</dbReference>
<evidence type="ECO:0000256" key="3">
    <source>
        <dbReference type="ARBA" id="ARBA00023235"/>
    </source>
</evidence>
<dbReference type="InterPro" id="IPR011760">
    <property type="entry name" value="PsdUridine_synth_TruD_insert"/>
</dbReference>
<dbReference type="InterPro" id="IPR020119">
    <property type="entry name" value="PsdUridine_synth_TruD_CS"/>
</dbReference>
<dbReference type="PROSITE" id="PS50984">
    <property type="entry name" value="TRUD"/>
    <property type="match status" value="1"/>
</dbReference>
<dbReference type="Gene3D" id="3.30.2340.10">
    <property type="entry name" value="TruD, insertion domain"/>
    <property type="match status" value="1"/>
</dbReference>
<dbReference type="InterPro" id="IPR050170">
    <property type="entry name" value="TruD_pseudoU_synthase"/>
</dbReference>
<dbReference type="Gene3D" id="3.30.2350.20">
    <property type="entry name" value="TruD, catalytic domain"/>
    <property type="match status" value="1"/>
</dbReference>
<dbReference type="SUPFAM" id="SSF55120">
    <property type="entry name" value="Pseudouridine synthase"/>
    <property type="match status" value="1"/>
</dbReference>